<dbReference type="EMBL" id="RQEV01000003">
    <property type="protein sequence ID" value="TGK21094.1"/>
    <property type="molecule type" value="Genomic_DNA"/>
</dbReference>
<name>A0A4R9GSD6_9LEPT</name>
<dbReference type="OrthoDB" id="332964at2"/>
<sequence>MNTRPTDEIQPEEQELILSGPDLPHTKKIGKLLDRYAAQLLEQKFEKVISIQERRSLSDRI</sequence>
<protein>
    <submittedName>
        <fullName evidence="1">Uncharacterized protein</fullName>
    </submittedName>
</protein>
<reference evidence="1" key="1">
    <citation type="journal article" date="2019" name="PLoS Negl. Trop. Dis.">
        <title>Revisiting the worldwide diversity of Leptospira species in the environment.</title>
        <authorList>
            <person name="Vincent A.T."/>
            <person name="Schiettekatte O."/>
            <person name="Bourhy P."/>
            <person name="Veyrier F.J."/>
            <person name="Picardeau M."/>
        </authorList>
    </citation>
    <scope>NUCLEOTIDE SEQUENCE [LARGE SCALE GENOMIC DNA]</scope>
    <source>
        <strain evidence="1">SCS5</strain>
    </source>
</reference>
<accession>A0A4R9GSD6</accession>
<dbReference type="AlphaFoldDB" id="A0A4R9GSD6"/>
<evidence type="ECO:0000313" key="1">
    <source>
        <dbReference type="EMBL" id="TGK21094.1"/>
    </source>
</evidence>
<keyword evidence="2" id="KW-1185">Reference proteome</keyword>
<comment type="caution">
    <text evidence="1">The sequence shown here is derived from an EMBL/GenBank/DDBJ whole genome shotgun (WGS) entry which is preliminary data.</text>
</comment>
<dbReference type="RefSeq" id="WP_135812386.1">
    <property type="nucleotide sequence ID" value="NZ_RQEV01000003.1"/>
</dbReference>
<dbReference type="Proteomes" id="UP000297855">
    <property type="component" value="Unassembled WGS sequence"/>
</dbReference>
<organism evidence="1 2">
    <name type="scientific">Leptospira fluminis</name>
    <dbReference type="NCBI Taxonomy" id="2484979"/>
    <lineage>
        <taxon>Bacteria</taxon>
        <taxon>Pseudomonadati</taxon>
        <taxon>Spirochaetota</taxon>
        <taxon>Spirochaetia</taxon>
        <taxon>Leptospirales</taxon>
        <taxon>Leptospiraceae</taxon>
        <taxon>Leptospira</taxon>
    </lineage>
</organism>
<proteinExistence type="predicted"/>
<evidence type="ECO:0000313" key="2">
    <source>
        <dbReference type="Proteomes" id="UP000297855"/>
    </source>
</evidence>
<gene>
    <name evidence="1" type="ORF">EHO61_04360</name>
</gene>